<feature type="region of interest" description="Disordered" evidence="1">
    <location>
        <begin position="1"/>
        <end position="21"/>
    </location>
</feature>
<feature type="compositionally biased region" description="Polar residues" evidence="1">
    <location>
        <begin position="1"/>
        <end position="10"/>
    </location>
</feature>
<proteinExistence type="predicted"/>
<reference evidence="2" key="1">
    <citation type="submission" date="2022-03" db="EMBL/GenBank/DDBJ databases">
        <authorList>
            <person name="Sayadi A."/>
        </authorList>
    </citation>
    <scope>NUCLEOTIDE SEQUENCE</scope>
</reference>
<protein>
    <submittedName>
        <fullName evidence="2">Uncharacterized protein</fullName>
    </submittedName>
</protein>
<keyword evidence="3" id="KW-1185">Reference proteome</keyword>
<comment type="caution">
    <text evidence="2">The sequence shown here is derived from an EMBL/GenBank/DDBJ whole genome shotgun (WGS) entry which is preliminary data.</text>
</comment>
<evidence type="ECO:0000313" key="2">
    <source>
        <dbReference type="EMBL" id="CAH1994561.1"/>
    </source>
</evidence>
<dbReference type="AlphaFoldDB" id="A0A9P0LN32"/>
<feature type="compositionally biased region" description="Basic residues" evidence="1">
    <location>
        <begin position="11"/>
        <end position="21"/>
    </location>
</feature>
<sequence length="21" mass="2435">MRMVSSSRLSRNTRAKGKLKK</sequence>
<organism evidence="2 3">
    <name type="scientific">Acanthoscelides obtectus</name>
    <name type="common">Bean weevil</name>
    <name type="synonym">Bruchus obtectus</name>
    <dbReference type="NCBI Taxonomy" id="200917"/>
    <lineage>
        <taxon>Eukaryota</taxon>
        <taxon>Metazoa</taxon>
        <taxon>Ecdysozoa</taxon>
        <taxon>Arthropoda</taxon>
        <taxon>Hexapoda</taxon>
        <taxon>Insecta</taxon>
        <taxon>Pterygota</taxon>
        <taxon>Neoptera</taxon>
        <taxon>Endopterygota</taxon>
        <taxon>Coleoptera</taxon>
        <taxon>Polyphaga</taxon>
        <taxon>Cucujiformia</taxon>
        <taxon>Chrysomeloidea</taxon>
        <taxon>Chrysomelidae</taxon>
        <taxon>Bruchinae</taxon>
        <taxon>Bruchini</taxon>
        <taxon>Acanthoscelides</taxon>
    </lineage>
</organism>
<gene>
    <name evidence="2" type="ORF">ACAOBT_LOCUS22186</name>
</gene>
<evidence type="ECO:0000313" key="3">
    <source>
        <dbReference type="Proteomes" id="UP001152888"/>
    </source>
</evidence>
<accession>A0A9P0LN32</accession>
<evidence type="ECO:0000256" key="1">
    <source>
        <dbReference type="SAM" id="MobiDB-lite"/>
    </source>
</evidence>
<name>A0A9P0LN32_ACAOB</name>
<dbReference type="EMBL" id="CAKOFQ010007202">
    <property type="protein sequence ID" value="CAH1994561.1"/>
    <property type="molecule type" value="Genomic_DNA"/>
</dbReference>
<dbReference type="Proteomes" id="UP001152888">
    <property type="component" value="Unassembled WGS sequence"/>
</dbReference>